<feature type="transmembrane region" description="Helical" evidence="1">
    <location>
        <begin position="202"/>
        <end position="224"/>
    </location>
</feature>
<dbReference type="Proteomes" id="UP000223759">
    <property type="component" value="Unassembled WGS sequence"/>
</dbReference>
<proteinExistence type="predicted"/>
<dbReference type="InterPro" id="IPR036197">
    <property type="entry name" value="NarG-like_sf"/>
</dbReference>
<dbReference type="RefSeq" id="WP_076755545.1">
    <property type="nucleotide sequence ID" value="NZ_CP023018.1"/>
</dbReference>
<feature type="transmembrane region" description="Helical" evidence="1">
    <location>
        <begin position="127"/>
        <end position="148"/>
    </location>
</feature>
<evidence type="ECO:0000313" key="2">
    <source>
        <dbReference type="EMBL" id="SIT69700.1"/>
    </source>
</evidence>
<keyword evidence="3" id="KW-1185">Reference proteome</keyword>
<feature type="transmembrane region" description="Helical" evidence="1">
    <location>
        <begin position="230"/>
        <end position="248"/>
    </location>
</feature>
<dbReference type="SUPFAM" id="SSF103501">
    <property type="entry name" value="Respiratory nitrate reductase 1 gamma chain"/>
    <property type="match status" value="1"/>
</dbReference>
<evidence type="ECO:0000313" key="3">
    <source>
        <dbReference type="Proteomes" id="UP000223759"/>
    </source>
</evidence>
<evidence type="ECO:0000256" key="1">
    <source>
        <dbReference type="SAM" id="Phobius"/>
    </source>
</evidence>
<dbReference type="STRING" id="233100.SAMN05216526_1142"/>
<dbReference type="InterPro" id="IPR012830">
    <property type="entry name" value="Citrate_utilization_prot_B"/>
</dbReference>
<reference evidence="2 3" key="1">
    <citation type="submission" date="2017-01" db="EMBL/GenBank/DDBJ databases">
        <authorList>
            <person name="Mah S.A."/>
            <person name="Swanson W.J."/>
            <person name="Moy G.W."/>
            <person name="Vacquier V.D."/>
        </authorList>
    </citation>
    <scope>NUCLEOTIDE SEQUENCE [LARGE SCALE GENOMIC DNA]</scope>
    <source>
        <strain evidence="2 3">M9</strain>
    </source>
</reference>
<accession>A0A1R3VXH7</accession>
<dbReference type="AlphaFoldDB" id="A0A1R3VXH7"/>
<sequence>MDSSSNQEARRVFKLCNVCGFCTGLCPVFPSAQQRSELRLEDLVHLANLCHNCGACWSACQYAPPHPFAIDVPATLARTRVNSYEQFAWPKGFADQLITKPLWGAVWLLIIGLIPLLLMGIQAPSVWTPTLLALGLLWAIFSMSMSWLQFWRETRATTVDARSGQAWRDALIDTLVLRHLDGGGGGCQQSQHPDHRRLAHHAVFYGFFLSILATPISVIFAPIHPLLPDILAVLFGFVLLLGVLLLAYHKTQERIALKASAPAAQGYLLLTLLGLLAVTGLAAKLLLQSNAGPILVALHLGCVLAFFVLMPLSKFTHGGYRFLALVDAKVQKLVTNQRRSKILIEDGESKSD</sequence>
<dbReference type="NCBIfam" id="TIGR02484">
    <property type="entry name" value="CitB"/>
    <property type="match status" value="1"/>
</dbReference>
<feature type="transmembrane region" description="Helical" evidence="1">
    <location>
        <begin position="293"/>
        <end position="312"/>
    </location>
</feature>
<organism evidence="2 3">
    <name type="scientific">Ectothiorhodosinus mongolicus</name>
    <dbReference type="NCBI Taxonomy" id="233100"/>
    <lineage>
        <taxon>Bacteria</taxon>
        <taxon>Pseudomonadati</taxon>
        <taxon>Pseudomonadota</taxon>
        <taxon>Gammaproteobacteria</taxon>
        <taxon>Chromatiales</taxon>
        <taxon>Ectothiorhodospiraceae</taxon>
        <taxon>Ectothiorhodosinus</taxon>
    </lineage>
</organism>
<feature type="transmembrane region" description="Helical" evidence="1">
    <location>
        <begin position="268"/>
        <end position="287"/>
    </location>
</feature>
<protein>
    <submittedName>
        <fullName evidence="2">Citrate/tricarballylate utilization protein</fullName>
    </submittedName>
</protein>
<dbReference type="SUPFAM" id="SSF54862">
    <property type="entry name" value="4Fe-4S ferredoxins"/>
    <property type="match status" value="1"/>
</dbReference>
<keyword evidence="1" id="KW-0472">Membrane</keyword>
<feature type="transmembrane region" description="Helical" evidence="1">
    <location>
        <begin position="101"/>
        <end position="121"/>
    </location>
</feature>
<dbReference type="EMBL" id="FTPK01000002">
    <property type="protein sequence ID" value="SIT69700.1"/>
    <property type="molecule type" value="Genomic_DNA"/>
</dbReference>
<keyword evidence="1" id="KW-0812">Transmembrane</keyword>
<gene>
    <name evidence="2" type="ORF">SAMN05216526_1142</name>
</gene>
<name>A0A1R3VXH7_9GAMM</name>
<keyword evidence="1" id="KW-1133">Transmembrane helix</keyword>
<dbReference type="OrthoDB" id="9765258at2"/>